<dbReference type="AlphaFoldDB" id="A0A368F0U3"/>
<reference evidence="1 2" key="1">
    <citation type="submission" date="2014-10" db="EMBL/GenBank/DDBJ databases">
        <title>Draft genome of the hookworm Ancylostoma caninum.</title>
        <authorList>
            <person name="Mitreva M."/>
        </authorList>
    </citation>
    <scope>NUCLEOTIDE SEQUENCE [LARGE SCALE GENOMIC DNA]</scope>
    <source>
        <strain evidence="1 2">Baltimore</strain>
    </source>
</reference>
<evidence type="ECO:0000313" key="1">
    <source>
        <dbReference type="EMBL" id="RCN25278.1"/>
    </source>
</evidence>
<accession>A0A368F0U3</accession>
<keyword evidence="2" id="KW-1185">Reference proteome</keyword>
<dbReference type="Proteomes" id="UP000252519">
    <property type="component" value="Unassembled WGS sequence"/>
</dbReference>
<evidence type="ECO:0008006" key="3">
    <source>
        <dbReference type="Google" id="ProtNLM"/>
    </source>
</evidence>
<dbReference type="OrthoDB" id="5898281at2759"/>
<dbReference type="InterPro" id="IPR032675">
    <property type="entry name" value="LRR_dom_sf"/>
</dbReference>
<dbReference type="Gene3D" id="3.80.10.10">
    <property type="entry name" value="Ribonuclease Inhibitor"/>
    <property type="match status" value="1"/>
</dbReference>
<protein>
    <recommendedName>
        <fullName evidence="3">Leucine Rich repeat-containing domain protein</fullName>
    </recommendedName>
</protein>
<comment type="caution">
    <text evidence="1">The sequence shown here is derived from an EMBL/GenBank/DDBJ whole genome shotgun (WGS) entry which is preliminary data.</text>
</comment>
<proteinExistence type="predicted"/>
<sequence length="128" mass="14723">MDDYMEMDVEIIDNRRGAIEVLNNLWSFGNLQTLRLENCLLEDEDLARIRYEAPKVSYICLCGNRLHSPWNCLVNKFPNVIFLDLTQNTAINDVKRLFPKLIVLNNTQLFELSDGRARSTGGNDVGIF</sequence>
<name>A0A368F0U3_ANCCA</name>
<gene>
    <name evidence="1" type="ORF">ANCCAN_29011</name>
</gene>
<organism evidence="1 2">
    <name type="scientific">Ancylostoma caninum</name>
    <name type="common">Dog hookworm</name>
    <dbReference type="NCBI Taxonomy" id="29170"/>
    <lineage>
        <taxon>Eukaryota</taxon>
        <taxon>Metazoa</taxon>
        <taxon>Ecdysozoa</taxon>
        <taxon>Nematoda</taxon>
        <taxon>Chromadorea</taxon>
        <taxon>Rhabditida</taxon>
        <taxon>Rhabditina</taxon>
        <taxon>Rhabditomorpha</taxon>
        <taxon>Strongyloidea</taxon>
        <taxon>Ancylostomatidae</taxon>
        <taxon>Ancylostomatinae</taxon>
        <taxon>Ancylostoma</taxon>
    </lineage>
</organism>
<dbReference type="SUPFAM" id="SSF52047">
    <property type="entry name" value="RNI-like"/>
    <property type="match status" value="1"/>
</dbReference>
<dbReference type="EMBL" id="JOJR01012969">
    <property type="protein sequence ID" value="RCN25278.1"/>
    <property type="molecule type" value="Genomic_DNA"/>
</dbReference>
<evidence type="ECO:0000313" key="2">
    <source>
        <dbReference type="Proteomes" id="UP000252519"/>
    </source>
</evidence>